<dbReference type="PANTHER" id="PTHR33166">
    <property type="entry name" value="GAG_P30 DOMAIN-CONTAINING PROTEIN"/>
    <property type="match status" value="1"/>
</dbReference>
<keyword evidence="3" id="KW-1185">Reference proteome</keyword>
<dbReference type="GO" id="GO:0019068">
    <property type="term" value="P:virion assembly"/>
    <property type="evidence" value="ECO:0007669"/>
    <property type="project" value="InterPro"/>
</dbReference>
<dbReference type="Pfam" id="PF02093">
    <property type="entry name" value="Gag_p30"/>
    <property type="match status" value="1"/>
</dbReference>
<proteinExistence type="predicted"/>
<feature type="domain" description="Core shell protein Gag P30" evidence="1">
    <location>
        <begin position="2"/>
        <end position="132"/>
    </location>
</feature>
<feature type="non-terminal residue" evidence="2">
    <location>
        <position position="132"/>
    </location>
</feature>
<organism evidence="2 3">
    <name type="scientific">Corvus brachyrhynchos</name>
    <name type="common">American crow</name>
    <dbReference type="NCBI Taxonomy" id="85066"/>
    <lineage>
        <taxon>Eukaryota</taxon>
        <taxon>Metazoa</taxon>
        <taxon>Chordata</taxon>
        <taxon>Craniata</taxon>
        <taxon>Vertebrata</taxon>
        <taxon>Euteleostomi</taxon>
        <taxon>Archelosauria</taxon>
        <taxon>Archosauria</taxon>
        <taxon>Dinosauria</taxon>
        <taxon>Saurischia</taxon>
        <taxon>Theropoda</taxon>
        <taxon>Coelurosauria</taxon>
        <taxon>Aves</taxon>
        <taxon>Neognathae</taxon>
        <taxon>Neoaves</taxon>
        <taxon>Telluraves</taxon>
        <taxon>Australaves</taxon>
        <taxon>Passeriformes</taxon>
        <taxon>Corvoidea</taxon>
        <taxon>Corvidae</taxon>
        <taxon>Corvus</taxon>
    </lineage>
</organism>
<dbReference type="Proteomes" id="UP000052976">
    <property type="component" value="Unassembled WGS sequence"/>
</dbReference>
<evidence type="ECO:0000313" key="2">
    <source>
        <dbReference type="EMBL" id="KFO64423.1"/>
    </source>
</evidence>
<dbReference type="InterPro" id="IPR050462">
    <property type="entry name" value="Retroviral_Gag-Pol_poly"/>
</dbReference>
<feature type="non-terminal residue" evidence="2">
    <location>
        <position position="1"/>
    </location>
</feature>
<accession>A0A091F2M5</accession>
<protein>
    <recommendedName>
        <fullName evidence="1">Core shell protein Gag P30 domain-containing protein</fullName>
    </recommendedName>
</protein>
<name>A0A091F2M5_CORBR</name>
<evidence type="ECO:0000313" key="3">
    <source>
        <dbReference type="Proteomes" id="UP000052976"/>
    </source>
</evidence>
<reference evidence="2 3" key="1">
    <citation type="submission" date="2014-04" db="EMBL/GenBank/DDBJ databases">
        <title>Genome evolution of avian class.</title>
        <authorList>
            <person name="Zhang G."/>
            <person name="Li C."/>
        </authorList>
    </citation>
    <scope>NUCLEOTIDE SEQUENCE [LARGE SCALE GENOMIC DNA]</scope>
    <source>
        <strain evidence="2">BGI_N302</strain>
    </source>
</reference>
<dbReference type="SUPFAM" id="SSF47943">
    <property type="entry name" value="Retrovirus capsid protein, N-terminal core domain"/>
    <property type="match status" value="1"/>
</dbReference>
<dbReference type="InterPro" id="IPR003036">
    <property type="entry name" value="Gag_P30"/>
</dbReference>
<sequence length="132" mass="14757">ELEEWKATVGKYKENPDKVANLVERTINTQNPDWSDLKSMIETLLDPTERQMVKKAIIDSDRCGEIPIEVENAVNPIVWASDVPGRSKQAEPVSIALKPAKGLERAIPKTINWSALYAIKQGPSETPSEFLE</sequence>
<gene>
    <name evidence="2" type="ORF">N302_01051</name>
</gene>
<dbReference type="Gene3D" id="1.10.375.10">
    <property type="entry name" value="Human Immunodeficiency Virus Type 1 Capsid Protein"/>
    <property type="match status" value="1"/>
</dbReference>
<dbReference type="InterPro" id="IPR008919">
    <property type="entry name" value="Retrov_capsid_N"/>
</dbReference>
<evidence type="ECO:0000259" key="1">
    <source>
        <dbReference type="Pfam" id="PF02093"/>
    </source>
</evidence>
<dbReference type="AlphaFoldDB" id="A0A091F2M5"/>
<dbReference type="EMBL" id="KK719604">
    <property type="protein sequence ID" value="KFO64423.1"/>
    <property type="molecule type" value="Genomic_DNA"/>
</dbReference>